<dbReference type="OrthoDB" id="9111327at2"/>
<feature type="transmembrane region" description="Helical" evidence="2">
    <location>
        <begin position="292"/>
        <end position="310"/>
    </location>
</feature>
<feature type="transmembrane region" description="Helical" evidence="2">
    <location>
        <begin position="346"/>
        <end position="363"/>
    </location>
</feature>
<dbReference type="EMBL" id="QRBB01000001">
    <property type="protein sequence ID" value="RDS76424.1"/>
    <property type="molecule type" value="Genomic_DNA"/>
</dbReference>
<comment type="caution">
    <text evidence="3">The sequence shown here is derived from an EMBL/GenBank/DDBJ whole genome shotgun (WGS) entry which is preliminary data.</text>
</comment>
<evidence type="ECO:0000313" key="4">
    <source>
        <dbReference type="Proteomes" id="UP000254101"/>
    </source>
</evidence>
<keyword evidence="2" id="KW-1133">Transmembrane helix</keyword>
<dbReference type="AlphaFoldDB" id="A0A395LLV0"/>
<keyword evidence="4" id="KW-1185">Reference proteome</keyword>
<dbReference type="InterPro" id="IPR022134">
    <property type="entry name" value="DUF3667"/>
</dbReference>
<feature type="transmembrane region" description="Helical" evidence="2">
    <location>
        <begin position="118"/>
        <end position="139"/>
    </location>
</feature>
<keyword evidence="2" id="KW-0472">Membrane</keyword>
<protein>
    <submittedName>
        <fullName evidence="3">DUF3667 domain-containing protein</fullName>
    </submittedName>
</protein>
<dbReference type="RefSeq" id="WP_115490655.1">
    <property type="nucleotide sequence ID" value="NZ_JACHWW010000001.1"/>
</dbReference>
<sequence>MSDIPEAIGTATEGGLFARAISRRNGWRAKADGGGDGSAGPGHFTEEDCLNCGTHLIGPHCHECGQQAHLHRTLAAVGHDLLHGVLHLDGKLWRTLPELTLRPGKLTRRYIDGERADFVSPMAMFLFSVFLMFAIFQAIGFTTPTDFGGASMSKIGEDMAELREELVEDREELREELAEAQADAAAEREAEAQTGTDTGTGAETGAEAGAAAGDSENQEIADLRSEIAEIDESISSMDRGREIIMGDPVAGTKTGYTVTGDSNFPLLKKLNEKWRKHPELMLYKLQSNSYKFSWLLIPLSLPFVWILFAWKRRFKAYDHAIFVTYSLAFMSLLFIALSLLGKVGVHIGWLATIGTFLPPIHIYRQLRGAYDLSRFSAAWRTMVLSTFIIVILSLFLQALVVLGAF</sequence>
<organism evidence="3 4">
    <name type="scientific">Alteriqipengyuania lutimaris</name>
    <dbReference type="NCBI Taxonomy" id="1538146"/>
    <lineage>
        <taxon>Bacteria</taxon>
        <taxon>Pseudomonadati</taxon>
        <taxon>Pseudomonadota</taxon>
        <taxon>Alphaproteobacteria</taxon>
        <taxon>Sphingomonadales</taxon>
        <taxon>Erythrobacteraceae</taxon>
        <taxon>Alteriqipengyuania</taxon>
    </lineage>
</organism>
<proteinExistence type="predicted"/>
<name>A0A395LLV0_9SPHN</name>
<evidence type="ECO:0000313" key="3">
    <source>
        <dbReference type="EMBL" id="RDS76424.1"/>
    </source>
</evidence>
<feature type="transmembrane region" description="Helical" evidence="2">
    <location>
        <begin position="383"/>
        <end position="404"/>
    </location>
</feature>
<dbReference type="Proteomes" id="UP000254101">
    <property type="component" value="Unassembled WGS sequence"/>
</dbReference>
<dbReference type="Pfam" id="PF12412">
    <property type="entry name" value="DUF3667"/>
    <property type="match status" value="1"/>
</dbReference>
<evidence type="ECO:0000256" key="2">
    <source>
        <dbReference type="SAM" id="Phobius"/>
    </source>
</evidence>
<feature type="compositionally biased region" description="Low complexity" evidence="1">
    <location>
        <begin position="192"/>
        <end position="213"/>
    </location>
</feature>
<evidence type="ECO:0000256" key="1">
    <source>
        <dbReference type="SAM" id="MobiDB-lite"/>
    </source>
</evidence>
<gene>
    <name evidence="3" type="ORF">DL238_01575</name>
</gene>
<feature type="region of interest" description="Disordered" evidence="1">
    <location>
        <begin position="169"/>
        <end position="215"/>
    </location>
</feature>
<keyword evidence="2" id="KW-0812">Transmembrane</keyword>
<reference evidence="3 4" key="1">
    <citation type="submission" date="2018-07" db="EMBL/GenBank/DDBJ databases">
        <title>Erythrobacter nanhaiensis sp. nov., a novel member of the genus Erythrobacter isolated from the South China Sea.</title>
        <authorList>
            <person name="Chen X."/>
            <person name="Liu J."/>
        </authorList>
    </citation>
    <scope>NUCLEOTIDE SEQUENCE [LARGE SCALE GENOMIC DNA]</scope>
    <source>
        <strain evidence="3 4">S-5</strain>
    </source>
</reference>
<feature type="transmembrane region" description="Helical" evidence="2">
    <location>
        <begin position="322"/>
        <end position="340"/>
    </location>
</feature>
<accession>A0A395LLV0</accession>